<proteinExistence type="predicted"/>
<sequence length="146" mass="16917">MDRKKLQQFIPVSLLLKNVAPVQSSSMMHSWKPWDHVDSNPIEKPVWNEGAKKNVDNKLRNSNSGSHILDADAYPFIDLPVVFNFGNDYGNQMFHDLIQEFSYENSYKMAYGMPPFFSGLRTANVYKLSSEEDMIEEFLKNKLFES</sequence>
<organism evidence="1 2">
    <name type="scientific">Forsythia ovata</name>
    <dbReference type="NCBI Taxonomy" id="205694"/>
    <lineage>
        <taxon>Eukaryota</taxon>
        <taxon>Viridiplantae</taxon>
        <taxon>Streptophyta</taxon>
        <taxon>Embryophyta</taxon>
        <taxon>Tracheophyta</taxon>
        <taxon>Spermatophyta</taxon>
        <taxon>Magnoliopsida</taxon>
        <taxon>eudicotyledons</taxon>
        <taxon>Gunneridae</taxon>
        <taxon>Pentapetalae</taxon>
        <taxon>asterids</taxon>
        <taxon>lamiids</taxon>
        <taxon>Lamiales</taxon>
        <taxon>Oleaceae</taxon>
        <taxon>Forsythieae</taxon>
        <taxon>Forsythia</taxon>
    </lineage>
</organism>
<reference evidence="2" key="1">
    <citation type="submission" date="2024-07" db="EMBL/GenBank/DDBJ databases">
        <title>Two chromosome-level genome assemblies of Korean endemic species Abeliophyllum distichum and Forsythia ovata (Oleaceae).</title>
        <authorList>
            <person name="Jang H."/>
        </authorList>
    </citation>
    <scope>NUCLEOTIDE SEQUENCE [LARGE SCALE GENOMIC DNA]</scope>
</reference>
<keyword evidence="2" id="KW-1185">Reference proteome</keyword>
<protein>
    <submittedName>
        <fullName evidence="1">Uncharacterized protein</fullName>
    </submittedName>
</protein>
<dbReference type="Proteomes" id="UP001604277">
    <property type="component" value="Unassembled WGS sequence"/>
</dbReference>
<dbReference type="AlphaFoldDB" id="A0ABD1P170"/>
<comment type="caution">
    <text evidence="1">The sequence shown here is derived from an EMBL/GenBank/DDBJ whole genome shotgun (WGS) entry which is preliminary data.</text>
</comment>
<dbReference type="EMBL" id="JBFOLJ010000038">
    <property type="protein sequence ID" value="KAL2457625.1"/>
    <property type="molecule type" value="Genomic_DNA"/>
</dbReference>
<evidence type="ECO:0000313" key="2">
    <source>
        <dbReference type="Proteomes" id="UP001604277"/>
    </source>
</evidence>
<name>A0ABD1P170_9LAMI</name>
<evidence type="ECO:0000313" key="1">
    <source>
        <dbReference type="EMBL" id="KAL2457625.1"/>
    </source>
</evidence>
<gene>
    <name evidence="1" type="ORF">Fot_56144</name>
</gene>
<accession>A0ABD1P170</accession>